<dbReference type="FunFam" id="2.30.180.10:FF:000019">
    <property type="entry name" value="Cell surface lipoprotein"/>
    <property type="match status" value="1"/>
</dbReference>
<feature type="compositionally biased region" description="Low complexity" evidence="2">
    <location>
        <begin position="35"/>
        <end position="74"/>
    </location>
</feature>
<gene>
    <name evidence="5" type="ORF">C7S10_10090</name>
</gene>
<evidence type="ECO:0000259" key="4">
    <source>
        <dbReference type="PROSITE" id="PS50213"/>
    </source>
</evidence>
<dbReference type="Gene3D" id="2.30.180.10">
    <property type="entry name" value="FAS1 domain"/>
    <property type="match status" value="1"/>
</dbReference>
<comment type="caution">
    <text evidence="5">The sequence shown here is derived from an EMBL/GenBank/DDBJ whole genome shotgun (WGS) entry which is preliminary data.</text>
</comment>
<dbReference type="Proteomes" id="UP000244867">
    <property type="component" value="Unassembled WGS sequence"/>
</dbReference>
<evidence type="ECO:0000313" key="6">
    <source>
        <dbReference type="Proteomes" id="UP000244867"/>
    </source>
</evidence>
<keyword evidence="6" id="KW-1185">Reference proteome</keyword>
<evidence type="ECO:0000256" key="1">
    <source>
        <dbReference type="ARBA" id="ARBA00022729"/>
    </source>
</evidence>
<feature type="domain" description="FAS1" evidence="4">
    <location>
        <begin position="90"/>
        <end position="221"/>
    </location>
</feature>
<dbReference type="InterPro" id="IPR036378">
    <property type="entry name" value="FAS1_dom_sf"/>
</dbReference>
<dbReference type="SUPFAM" id="SSF82153">
    <property type="entry name" value="FAS1 domain"/>
    <property type="match status" value="1"/>
</dbReference>
<feature type="signal peptide" evidence="3">
    <location>
        <begin position="1"/>
        <end position="22"/>
    </location>
</feature>
<dbReference type="AlphaFoldDB" id="A0A2R7YYH0"/>
<dbReference type="PROSITE" id="PS51257">
    <property type="entry name" value="PROKAR_LIPOPROTEIN"/>
    <property type="match status" value="1"/>
</dbReference>
<dbReference type="PROSITE" id="PS50213">
    <property type="entry name" value="FAS1"/>
    <property type="match status" value="1"/>
</dbReference>
<feature type="region of interest" description="Disordered" evidence="2">
    <location>
        <begin position="24"/>
        <end position="88"/>
    </location>
</feature>
<name>A0A2R7YYH0_9ACTN</name>
<proteinExistence type="predicted"/>
<keyword evidence="1 3" id="KW-0732">Signal</keyword>
<dbReference type="PANTHER" id="PTHR10900">
    <property type="entry name" value="PERIOSTIN-RELATED"/>
    <property type="match status" value="1"/>
</dbReference>
<dbReference type="GO" id="GO:0050839">
    <property type="term" value="F:cell adhesion molecule binding"/>
    <property type="evidence" value="ECO:0007669"/>
    <property type="project" value="TreeGrafter"/>
</dbReference>
<protein>
    <submittedName>
        <fullName evidence="5">Beta-Ig-H3/fasciclin</fullName>
    </submittedName>
</protein>
<evidence type="ECO:0000256" key="2">
    <source>
        <dbReference type="SAM" id="MobiDB-lite"/>
    </source>
</evidence>
<organism evidence="5 6">
    <name type="scientific">Nocardioides currus</name>
    <dbReference type="NCBI Taxonomy" id="2133958"/>
    <lineage>
        <taxon>Bacteria</taxon>
        <taxon>Bacillati</taxon>
        <taxon>Actinomycetota</taxon>
        <taxon>Actinomycetes</taxon>
        <taxon>Propionibacteriales</taxon>
        <taxon>Nocardioidaceae</taxon>
        <taxon>Nocardioides</taxon>
    </lineage>
</organism>
<dbReference type="RefSeq" id="WP_108344296.1">
    <property type="nucleotide sequence ID" value="NZ_PYXZ01000003.1"/>
</dbReference>
<sequence>MNRIARKTGLATMALTLSLGMAACGGDDGGDTASDDTSSSASETPSESASETPTESESADAAAADGTFGDGCAAIPTDPSDPGSFEGMATEPVATAASGNPLLKTLVAAVTEAGLVDTLNSAEGITVFAPTDDAFAKIPPKTLKKVLADKKTLTAILTHHVVGETLTPDNLAGTFDTLNKDELTVEGSGDMFTADSEEKANIICGNITTANAKVYVIDTVMMPQM</sequence>
<dbReference type="Pfam" id="PF02469">
    <property type="entry name" value="Fasciclin"/>
    <property type="match status" value="1"/>
</dbReference>
<accession>A0A2R7YYH0</accession>
<feature type="chain" id="PRO_5015350729" evidence="3">
    <location>
        <begin position="23"/>
        <end position="225"/>
    </location>
</feature>
<dbReference type="InterPro" id="IPR050904">
    <property type="entry name" value="Adhesion/Biosynth-related"/>
</dbReference>
<dbReference type="GO" id="GO:0005615">
    <property type="term" value="C:extracellular space"/>
    <property type="evidence" value="ECO:0007669"/>
    <property type="project" value="TreeGrafter"/>
</dbReference>
<evidence type="ECO:0000256" key="3">
    <source>
        <dbReference type="SAM" id="SignalP"/>
    </source>
</evidence>
<dbReference type="InterPro" id="IPR000782">
    <property type="entry name" value="FAS1_domain"/>
</dbReference>
<dbReference type="OrthoDB" id="9800666at2"/>
<evidence type="ECO:0000313" key="5">
    <source>
        <dbReference type="EMBL" id="PUA81354.1"/>
    </source>
</evidence>
<dbReference type="GO" id="GO:0007155">
    <property type="term" value="P:cell adhesion"/>
    <property type="evidence" value="ECO:0007669"/>
    <property type="project" value="TreeGrafter"/>
</dbReference>
<reference evidence="5 6" key="1">
    <citation type="submission" date="2018-03" db="EMBL/GenBank/DDBJ databases">
        <authorList>
            <person name="Keele B.F."/>
        </authorList>
    </citation>
    <scope>NUCLEOTIDE SEQUENCE [LARGE SCALE GENOMIC DNA]</scope>
    <source>
        <strain evidence="5 6">IB-3</strain>
    </source>
</reference>
<dbReference type="GO" id="GO:0030198">
    <property type="term" value="P:extracellular matrix organization"/>
    <property type="evidence" value="ECO:0007669"/>
    <property type="project" value="TreeGrafter"/>
</dbReference>
<dbReference type="GO" id="GO:0031012">
    <property type="term" value="C:extracellular matrix"/>
    <property type="evidence" value="ECO:0007669"/>
    <property type="project" value="TreeGrafter"/>
</dbReference>
<dbReference type="SMART" id="SM00554">
    <property type="entry name" value="FAS1"/>
    <property type="match status" value="1"/>
</dbReference>
<dbReference type="EMBL" id="PYXZ01000003">
    <property type="protein sequence ID" value="PUA81354.1"/>
    <property type="molecule type" value="Genomic_DNA"/>
</dbReference>
<dbReference type="PANTHER" id="PTHR10900:SF77">
    <property type="entry name" value="FI19380P1"/>
    <property type="match status" value="1"/>
</dbReference>